<proteinExistence type="predicted"/>
<evidence type="ECO:0000313" key="7">
    <source>
        <dbReference type="EMBL" id="KAA0977426.1"/>
    </source>
</evidence>
<feature type="region of interest" description="Disordered" evidence="5">
    <location>
        <begin position="1"/>
        <end position="24"/>
    </location>
</feature>
<name>A0A5B0EFI9_9MICC</name>
<evidence type="ECO:0000259" key="6">
    <source>
        <dbReference type="PROSITE" id="PS50977"/>
    </source>
</evidence>
<gene>
    <name evidence="7" type="ORF">FQ154_09045</name>
</gene>
<evidence type="ECO:0000256" key="5">
    <source>
        <dbReference type="SAM" id="MobiDB-lite"/>
    </source>
</evidence>
<dbReference type="PANTHER" id="PTHR30055:SF238">
    <property type="entry name" value="MYCOFACTOCIN BIOSYNTHESIS TRANSCRIPTIONAL REGULATOR MFTR-RELATED"/>
    <property type="match status" value="1"/>
</dbReference>
<evidence type="ECO:0000313" key="8">
    <source>
        <dbReference type="Proteomes" id="UP000323856"/>
    </source>
</evidence>
<feature type="domain" description="HTH tetR-type" evidence="6">
    <location>
        <begin position="26"/>
        <end position="86"/>
    </location>
</feature>
<dbReference type="GO" id="GO:0003700">
    <property type="term" value="F:DNA-binding transcription factor activity"/>
    <property type="evidence" value="ECO:0007669"/>
    <property type="project" value="TreeGrafter"/>
</dbReference>
<sequence length="214" mass="23188">MVPEVPASGAERMSEASAPRTRLRATDSKHRLFAASMELIGARGHQDVSVDEIARAAGVSKGTVYYNFGSKNDLIGELLNYGIAILFERLEAGTTAPDPDTGLRLMVSESLEFIAEYPAFSQLWISEQWQSDSHWAGALEQTRHDVIGVVRGALQRLAETRPNPPADALPDLDALATALFGATLILGRDRQVFHPERSIADCVGAAMAFTAPLR</sequence>
<dbReference type="InterPro" id="IPR009057">
    <property type="entry name" value="Homeodomain-like_sf"/>
</dbReference>
<dbReference type="EMBL" id="VOBL01000007">
    <property type="protein sequence ID" value="KAA0977426.1"/>
    <property type="molecule type" value="Genomic_DNA"/>
</dbReference>
<reference evidence="7 8" key="1">
    <citation type="submission" date="2019-07" db="EMBL/GenBank/DDBJ databases">
        <title>Analysis of the biochemical properties, biological activity and biotechnological potential of siderophores and biosurfactants produced by Antarctic psychrotolerant bacteria.</title>
        <authorList>
            <person name="Styczynski M."/>
            <person name="Krucon T."/>
            <person name="Decewicz P."/>
            <person name="Dziewit L."/>
        </authorList>
    </citation>
    <scope>NUCLEOTIDE SEQUENCE [LARGE SCALE GENOMIC DNA]</scope>
    <source>
        <strain evidence="7 8">ANT_H27</strain>
    </source>
</reference>
<comment type="caution">
    <text evidence="7">The sequence shown here is derived from an EMBL/GenBank/DDBJ whole genome shotgun (WGS) entry which is preliminary data.</text>
</comment>
<evidence type="ECO:0000256" key="4">
    <source>
        <dbReference type="PROSITE-ProRule" id="PRU00335"/>
    </source>
</evidence>
<dbReference type="SUPFAM" id="SSF48498">
    <property type="entry name" value="Tetracyclin repressor-like, C-terminal domain"/>
    <property type="match status" value="1"/>
</dbReference>
<dbReference type="AlphaFoldDB" id="A0A5B0EFI9"/>
<dbReference type="PRINTS" id="PR00455">
    <property type="entry name" value="HTHTETR"/>
</dbReference>
<dbReference type="InterPro" id="IPR036271">
    <property type="entry name" value="Tet_transcr_reg_TetR-rel_C_sf"/>
</dbReference>
<dbReference type="Pfam" id="PF00440">
    <property type="entry name" value="TetR_N"/>
    <property type="match status" value="1"/>
</dbReference>
<evidence type="ECO:0000256" key="1">
    <source>
        <dbReference type="ARBA" id="ARBA00023015"/>
    </source>
</evidence>
<keyword evidence="1" id="KW-0805">Transcription regulation</keyword>
<dbReference type="PANTHER" id="PTHR30055">
    <property type="entry name" value="HTH-TYPE TRANSCRIPTIONAL REGULATOR RUTR"/>
    <property type="match status" value="1"/>
</dbReference>
<dbReference type="Proteomes" id="UP000323856">
    <property type="component" value="Unassembled WGS sequence"/>
</dbReference>
<feature type="DNA-binding region" description="H-T-H motif" evidence="4">
    <location>
        <begin position="49"/>
        <end position="68"/>
    </location>
</feature>
<evidence type="ECO:0000256" key="3">
    <source>
        <dbReference type="ARBA" id="ARBA00023163"/>
    </source>
</evidence>
<dbReference type="PROSITE" id="PS50977">
    <property type="entry name" value="HTH_TETR_2"/>
    <property type="match status" value="1"/>
</dbReference>
<protein>
    <submittedName>
        <fullName evidence="7">TetR/AcrR family transcriptional regulator</fullName>
    </submittedName>
</protein>
<dbReference type="SUPFAM" id="SSF46689">
    <property type="entry name" value="Homeodomain-like"/>
    <property type="match status" value="1"/>
</dbReference>
<dbReference type="OrthoDB" id="3172830at2"/>
<dbReference type="GO" id="GO:0000976">
    <property type="term" value="F:transcription cis-regulatory region binding"/>
    <property type="evidence" value="ECO:0007669"/>
    <property type="project" value="TreeGrafter"/>
</dbReference>
<organism evidence="7 8">
    <name type="scientific">Paeniglutamicibacter gangotriensis</name>
    <dbReference type="NCBI Taxonomy" id="254787"/>
    <lineage>
        <taxon>Bacteria</taxon>
        <taxon>Bacillati</taxon>
        <taxon>Actinomycetota</taxon>
        <taxon>Actinomycetes</taxon>
        <taxon>Micrococcales</taxon>
        <taxon>Micrococcaceae</taxon>
        <taxon>Paeniglutamicibacter</taxon>
    </lineage>
</organism>
<dbReference type="InterPro" id="IPR050109">
    <property type="entry name" value="HTH-type_TetR-like_transc_reg"/>
</dbReference>
<keyword evidence="2 4" id="KW-0238">DNA-binding</keyword>
<dbReference type="InterPro" id="IPR001647">
    <property type="entry name" value="HTH_TetR"/>
</dbReference>
<accession>A0A5B0EFI9</accession>
<keyword evidence="3" id="KW-0804">Transcription</keyword>
<dbReference type="Gene3D" id="1.10.357.10">
    <property type="entry name" value="Tetracycline Repressor, domain 2"/>
    <property type="match status" value="1"/>
</dbReference>
<evidence type="ECO:0000256" key="2">
    <source>
        <dbReference type="ARBA" id="ARBA00023125"/>
    </source>
</evidence>